<dbReference type="Proteomes" id="UP001216189">
    <property type="component" value="Unassembled WGS sequence"/>
</dbReference>
<protein>
    <submittedName>
        <fullName evidence="2">DUF3187 family protein</fullName>
    </submittedName>
</protein>
<reference evidence="2 3" key="1">
    <citation type="submission" date="2023-02" db="EMBL/GenBank/DDBJ databases">
        <title>Vibrio intestini sp. nov., a close relative of Vibrio cholerae isolated from the intestine of Healthy Culter dabryi.</title>
        <authorList>
            <person name="Wu N."/>
        </authorList>
    </citation>
    <scope>NUCLEOTIDE SEQUENCE [LARGE SCALE GENOMIC DNA]</scope>
    <source>
        <strain evidence="2 3">DSL-7</strain>
    </source>
</reference>
<organism evidence="2 3">
    <name type="scientific">Vibrio chanodichtyis</name>
    <dbReference type="NCBI Taxonomy" id="3027932"/>
    <lineage>
        <taxon>Bacteria</taxon>
        <taxon>Pseudomonadati</taxon>
        <taxon>Pseudomonadota</taxon>
        <taxon>Gammaproteobacteria</taxon>
        <taxon>Vibrionales</taxon>
        <taxon>Vibrionaceae</taxon>
        <taxon>Vibrio</taxon>
    </lineage>
</organism>
<evidence type="ECO:0000256" key="1">
    <source>
        <dbReference type="SAM" id="SignalP"/>
    </source>
</evidence>
<proteinExistence type="predicted"/>
<dbReference type="Pfam" id="PF11383">
    <property type="entry name" value="DUF3187"/>
    <property type="match status" value="1"/>
</dbReference>
<keyword evidence="3" id="KW-1185">Reference proteome</keyword>
<dbReference type="InterPro" id="IPR021523">
    <property type="entry name" value="DUF3187"/>
</dbReference>
<evidence type="ECO:0000313" key="2">
    <source>
        <dbReference type="EMBL" id="MDE1514318.1"/>
    </source>
</evidence>
<keyword evidence="1" id="KW-0732">Signal</keyword>
<comment type="caution">
    <text evidence="2">The sequence shown here is derived from an EMBL/GenBank/DDBJ whole genome shotgun (WGS) entry which is preliminary data.</text>
</comment>
<dbReference type="EMBL" id="JARBFT010000003">
    <property type="protein sequence ID" value="MDE1514318.1"/>
    <property type="molecule type" value="Genomic_DNA"/>
</dbReference>
<dbReference type="SUPFAM" id="SSF56935">
    <property type="entry name" value="Porins"/>
    <property type="match status" value="1"/>
</dbReference>
<feature type="chain" id="PRO_5046747388" evidence="1">
    <location>
        <begin position="21"/>
        <end position="315"/>
    </location>
</feature>
<gene>
    <name evidence="2" type="ORF">PUN32_04730</name>
</gene>
<accession>A0ABT5V0N3</accession>
<name>A0ABT5V0N3_9VIBR</name>
<feature type="signal peptide" evidence="1">
    <location>
        <begin position="1"/>
        <end position="20"/>
    </location>
</feature>
<dbReference type="RefSeq" id="WP_274722008.1">
    <property type="nucleotide sequence ID" value="NZ_JARBFT010000003.1"/>
</dbReference>
<evidence type="ECO:0000313" key="3">
    <source>
        <dbReference type="Proteomes" id="UP001216189"/>
    </source>
</evidence>
<sequence length="315" mass="35969">MRIFSLLTLICALCSFDVLANPYHYGPFNLYAQAPLASHSLTPQLRDGYSLPLDSLQLYGGFSAASIWSDSPSYQGDFYQNQFAIGLKWQFAPRWQSELNYRDSQAWDNQLDSLTMGFHNLFGLDQNGRDSVAKHRFHIAIPEHNIQWDGFAGSTLSRAVTLYTQYQLHSSAQHGLSIGASLYYHQRGLLRFSRFEQALQLNYTYQYDLHRIYVMLGMVHHDSATGTLPLKSLSLSSAIGYEYQLHPKHHLFTSFHFYQGSVESPAALEKPATEYVLGYRYLLPSSAIELAFTENVFSMDNSADIALHITYRYRI</sequence>